<protein>
    <submittedName>
        <fullName evidence="1">Uncharacterized protein</fullName>
    </submittedName>
</protein>
<dbReference type="AlphaFoldDB" id="A0A0V1FJB6"/>
<organism evidence="1 2">
    <name type="scientific">Trichinella pseudospiralis</name>
    <name type="common">Parasitic roundworm</name>
    <dbReference type="NCBI Taxonomy" id="6337"/>
    <lineage>
        <taxon>Eukaryota</taxon>
        <taxon>Metazoa</taxon>
        <taxon>Ecdysozoa</taxon>
        <taxon>Nematoda</taxon>
        <taxon>Enoplea</taxon>
        <taxon>Dorylaimia</taxon>
        <taxon>Trichinellida</taxon>
        <taxon>Trichinellidae</taxon>
        <taxon>Trichinella</taxon>
    </lineage>
</organism>
<evidence type="ECO:0000313" key="1">
    <source>
        <dbReference type="EMBL" id="KRY86060.1"/>
    </source>
</evidence>
<dbReference type="EMBL" id="JYDT01000078">
    <property type="protein sequence ID" value="KRY86060.1"/>
    <property type="molecule type" value="Genomic_DNA"/>
</dbReference>
<gene>
    <name evidence="1" type="ORF">T4D_9045</name>
</gene>
<reference evidence="1 2" key="1">
    <citation type="submission" date="2015-01" db="EMBL/GenBank/DDBJ databases">
        <title>Evolution of Trichinella species and genotypes.</title>
        <authorList>
            <person name="Korhonen P.K."/>
            <person name="Edoardo P."/>
            <person name="Giuseppe L.R."/>
            <person name="Gasser R.B."/>
        </authorList>
    </citation>
    <scope>NUCLEOTIDE SEQUENCE [LARGE SCALE GENOMIC DNA]</scope>
    <source>
        <strain evidence="1">ISS470</strain>
    </source>
</reference>
<proteinExistence type="predicted"/>
<sequence>MFTFIQQKASLRRAQAQLEKNAISFKRLFVIFDDIGRTEIGRCEISKVQSLNENSSFVGSPLNGKLPDLPAPMHRLLRNISSI</sequence>
<comment type="caution">
    <text evidence="1">The sequence shown here is derived from an EMBL/GenBank/DDBJ whole genome shotgun (WGS) entry which is preliminary data.</text>
</comment>
<accession>A0A0V1FJB6</accession>
<evidence type="ECO:0000313" key="2">
    <source>
        <dbReference type="Proteomes" id="UP000054995"/>
    </source>
</evidence>
<name>A0A0V1FJB6_TRIPS</name>
<dbReference type="Proteomes" id="UP000054995">
    <property type="component" value="Unassembled WGS sequence"/>
</dbReference>
<keyword evidence="2" id="KW-1185">Reference proteome</keyword>